<feature type="domain" description="HTH cro/C1-type" evidence="4">
    <location>
        <begin position="22"/>
        <end position="62"/>
    </location>
</feature>
<dbReference type="InterPro" id="IPR050397">
    <property type="entry name" value="Env_Response_Regulators"/>
</dbReference>
<gene>
    <name evidence="5" type="ORF">R70211_04210</name>
</gene>
<dbReference type="Pfam" id="PF13545">
    <property type="entry name" value="HTH_Crp_2"/>
    <property type="match status" value="1"/>
</dbReference>
<dbReference type="SUPFAM" id="SSF51206">
    <property type="entry name" value="cAMP-binding domain-like"/>
    <property type="match status" value="1"/>
</dbReference>
<evidence type="ECO:0000256" key="1">
    <source>
        <dbReference type="ARBA" id="ARBA00023015"/>
    </source>
</evidence>
<dbReference type="RefSeq" id="WP_201085580.1">
    <property type="nucleotide sequence ID" value="NZ_CAJNAT010000004.1"/>
</dbReference>
<dbReference type="Proteomes" id="UP000675121">
    <property type="component" value="Unassembled WGS sequence"/>
</dbReference>
<evidence type="ECO:0000313" key="6">
    <source>
        <dbReference type="Proteomes" id="UP000675121"/>
    </source>
</evidence>
<dbReference type="GO" id="GO:0003677">
    <property type="term" value="F:DNA binding"/>
    <property type="evidence" value="ECO:0007669"/>
    <property type="project" value="UniProtKB-KW"/>
</dbReference>
<dbReference type="GO" id="GO:0003700">
    <property type="term" value="F:DNA-binding transcription factor activity"/>
    <property type="evidence" value="ECO:0007669"/>
    <property type="project" value="TreeGrafter"/>
</dbReference>
<keyword evidence="2" id="KW-0238">DNA-binding</keyword>
<dbReference type="GO" id="GO:0005829">
    <property type="term" value="C:cytosol"/>
    <property type="evidence" value="ECO:0007669"/>
    <property type="project" value="TreeGrafter"/>
</dbReference>
<dbReference type="InterPro" id="IPR018490">
    <property type="entry name" value="cNMP-bd_dom_sf"/>
</dbReference>
<reference evidence="5" key="1">
    <citation type="submission" date="2021-02" db="EMBL/GenBank/DDBJ databases">
        <authorList>
            <person name="Vanwijnsberghe S."/>
        </authorList>
    </citation>
    <scope>NUCLEOTIDE SEQUENCE</scope>
    <source>
        <strain evidence="5">R-70211</strain>
    </source>
</reference>
<comment type="caution">
    <text evidence="5">The sequence shown here is derived from an EMBL/GenBank/DDBJ whole genome shotgun (WGS) entry which is preliminary data.</text>
</comment>
<dbReference type="InterPro" id="IPR001387">
    <property type="entry name" value="Cro/C1-type_HTH"/>
</dbReference>
<dbReference type="CDD" id="cd00093">
    <property type="entry name" value="HTH_XRE"/>
    <property type="match status" value="1"/>
</dbReference>
<dbReference type="Gene3D" id="2.60.120.10">
    <property type="entry name" value="Jelly Rolls"/>
    <property type="match status" value="1"/>
</dbReference>
<dbReference type="SMART" id="SM00100">
    <property type="entry name" value="cNMP"/>
    <property type="match status" value="1"/>
</dbReference>
<dbReference type="SUPFAM" id="SSF46785">
    <property type="entry name" value="Winged helix' DNA-binding domain"/>
    <property type="match status" value="1"/>
</dbReference>
<dbReference type="InterPro" id="IPR000595">
    <property type="entry name" value="cNMP-bd_dom"/>
</dbReference>
<evidence type="ECO:0000259" key="4">
    <source>
        <dbReference type="PROSITE" id="PS50943"/>
    </source>
</evidence>
<sequence>MTFDWHALYDDVKRLGEFCSDAQLAESLGLTRAQISAWRTGKSDLGTLAKLKILDALGHDTLRTAVLSLLPEQNRDELERLHINLTERVLRGMQAQARATDTPGDGLQARDENQLLAGLPAEEWARIVPHLTPVSMPLGKVLHEPGDRLTHLYLPTTAIISTLHVTDSGGLAETAVIGKDGLLGITVFMGADTASNRAVVQSAGEAYQLNAQFAVEEFARGGSVQRIFLRYAQALISQMARTAVCNRHHSITQRFCRWLMLSLDRLEASELHVTQELIANMLGVRRTKVAEIAKQLEDTGAIRYDNGRIRLVDRAALELQACDCYAVIQRESELLFSSL</sequence>
<keyword evidence="6" id="KW-1185">Reference proteome</keyword>
<evidence type="ECO:0000313" key="5">
    <source>
        <dbReference type="EMBL" id="CAE6916002.1"/>
    </source>
</evidence>
<organism evidence="5 6">
    <name type="scientific">Paraburkholderia domus</name>
    <dbReference type="NCBI Taxonomy" id="2793075"/>
    <lineage>
        <taxon>Bacteria</taxon>
        <taxon>Pseudomonadati</taxon>
        <taxon>Pseudomonadota</taxon>
        <taxon>Betaproteobacteria</taxon>
        <taxon>Burkholderiales</taxon>
        <taxon>Burkholderiaceae</taxon>
        <taxon>Paraburkholderia</taxon>
    </lineage>
</organism>
<keyword evidence="1" id="KW-0805">Transcription regulation</keyword>
<dbReference type="InterPro" id="IPR036390">
    <property type="entry name" value="WH_DNA-bd_sf"/>
</dbReference>
<dbReference type="EMBL" id="CAJNAS010000011">
    <property type="protein sequence ID" value="CAE6916002.1"/>
    <property type="molecule type" value="Genomic_DNA"/>
</dbReference>
<accession>A0A9N8R2M2</accession>
<protein>
    <recommendedName>
        <fullName evidence="4">HTH cro/C1-type domain-containing protein</fullName>
    </recommendedName>
</protein>
<dbReference type="PROSITE" id="PS50943">
    <property type="entry name" value="HTH_CROC1"/>
    <property type="match status" value="1"/>
</dbReference>
<dbReference type="AlphaFoldDB" id="A0A9N8R2M2"/>
<dbReference type="InterPro" id="IPR014710">
    <property type="entry name" value="RmlC-like_jellyroll"/>
</dbReference>
<evidence type="ECO:0000256" key="3">
    <source>
        <dbReference type="ARBA" id="ARBA00023163"/>
    </source>
</evidence>
<dbReference type="InterPro" id="IPR012318">
    <property type="entry name" value="HTH_CRP"/>
</dbReference>
<proteinExistence type="predicted"/>
<keyword evidence="3" id="KW-0804">Transcription</keyword>
<dbReference type="PANTHER" id="PTHR24567">
    <property type="entry name" value="CRP FAMILY TRANSCRIPTIONAL REGULATORY PROTEIN"/>
    <property type="match status" value="1"/>
</dbReference>
<evidence type="ECO:0000256" key="2">
    <source>
        <dbReference type="ARBA" id="ARBA00023125"/>
    </source>
</evidence>
<dbReference type="PANTHER" id="PTHR24567:SF74">
    <property type="entry name" value="HTH-TYPE TRANSCRIPTIONAL REGULATOR ARCR"/>
    <property type="match status" value="1"/>
</dbReference>
<name>A0A9N8R2M2_9BURK</name>